<dbReference type="AlphaFoldDB" id="A0A830DZC8"/>
<dbReference type="GO" id="GO:0006487">
    <property type="term" value="P:protein N-linked glycosylation"/>
    <property type="evidence" value="ECO:0007669"/>
    <property type="project" value="TreeGrafter"/>
</dbReference>
<keyword evidence="6" id="KW-1185">Reference proteome</keyword>
<evidence type="ECO:0000313" key="4">
    <source>
        <dbReference type="EMBL" id="GGI71642.1"/>
    </source>
</evidence>
<dbReference type="InterPro" id="IPR038013">
    <property type="entry name" value="ALG11"/>
</dbReference>
<sequence length="357" mass="41182">MRVCILEEFTRLGGGQVYALQMARALTELGHSVEFVVTGDIKVDPKYPVRHVDVGFKASYDPASLLINYINHRRLRRLLGRYVDDCDLVINNHPNYIPYNKGPIVLHGLSFVDFIIDENGNIRNQLLFWVLSRIYRMYDGSYMIYNSRYTMNLAKKLLPKIGIEPRLEYVLSPHYTISTDSIPEKEDYVLTLGRLEWSKGYRELIKIAPRIGKRIIVAGRADARESREVIRVLRGVKNIDVMPDIDEKTKEELYKHASIYLHLKLNEHFGIAVLDAIATATIPIVPRTGGPWTDIVEEGKYGLGYTNTEEIPQLINKAEETINRERVFEGRERYSPENFRRRLMKALSMAIHSEDAE</sequence>
<dbReference type="SUPFAM" id="SSF53756">
    <property type="entry name" value="UDP-Glycosyltransferase/glycogen phosphorylase"/>
    <property type="match status" value="1"/>
</dbReference>
<dbReference type="Gene3D" id="3.40.50.2000">
    <property type="entry name" value="Glycogen Phosphorylase B"/>
    <property type="match status" value="2"/>
</dbReference>
<dbReference type="RefSeq" id="WP_188602559.1">
    <property type="nucleotide sequence ID" value="NZ_AP026830.1"/>
</dbReference>
<accession>A0A830DZC8</accession>
<reference evidence="3" key="4">
    <citation type="journal article" date="2023" name="Microbiol. Resour. Announc.">
        <title>Complete Genome Sequence of Vulcanisaeta souniana Strain IC-059, a Hyperthermophilic Archaeon Isolated from Hot Spring Water in Japan.</title>
        <authorList>
            <person name="Kato S."/>
            <person name="Itoh T."/>
            <person name="Wu L."/>
            <person name="Ma J."/>
            <person name="Ohkuma M."/>
        </authorList>
    </citation>
    <scope>NUCLEOTIDE SEQUENCE</scope>
    <source>
        <strain evidence="3">JCM 11219</strain>
    </source>
</reference>
<dbReference type="GO" id="GO:0004377">
    <property type="term" value="F:GDP-Man:Man(3)GlcNAc(2)-PP-Dol alpha-1,2-mannosyltransferase activity"/>
    <property type="evidence" value="ECO:0007669"/>
    <property type="project" value="InterPro"/>
</dbReference>
<dbReference type="Pfam" id="PF00534">
    <property type="entry name" value="Glycos_transf_1"/>
    <property type="match status" value="1"/>
</dbReference>
<dbReference type="EMBL" id="AP026830">
    <property type="protein sequence ID" value="BDR91647.1"/>
    <property type="molecule type" value="Genomic_DNA"/>
</dbReference>
<dbReference type="GeneID" id="76206293"/>
<evidence type="ECO:0000259" key="2">
    <source>
        <dbReference type="Pfam" id="PF13439"/>
    </source>
</evidence>
<dbReference type="GO" id="GO:0016020">
    <property type="term" value="C:membrane"/>
    <property type="evidence" value="ECO:0007669"/>
    <property type="project" value="TreeGrafter"/>
</dbReference>
<dbReference type="Pfam" id="PF13439">
    <property type="entry name" value="Glyco_transf_4"/>
    <property type="match status" value="1"/>
</dbReference>
<feature type="domain" description="Glycosyl transferase family 1" evidence="1">
    <location>
        <begin position="182"/>
        <end position="325"/>
    </location>
</feature>
<dbReference type="InterPro" id="IPR028098">
    <property type="entry name" value="Glyco_trans_4-like_N"/>
</dbReference>
<reference evidence="6" key="3">
    <citation type="submission" date="2022-09" db="EMBL/GenBank/DDBJ databases">
        <title>Complete genome sequence of Vulcanisaeta souniana.</title>
        <authorList>
            <person name="Kato S."/>
            <person name="Itoh T."/>
            <person name="Ohkuma M."/>
        </authorList>
    </citation>
    <scope>NUCLEOTIDE SEQUENCE [LARGE SCALE GENOMIC DNA]</scope>
    <source>
        <strain evidence="6">JCM 11219</strain>
    </source>
</reference>
<protein>
    <submittedName>
        <fullName evidence="4">Glycosyl transferase</fullName>
    </submittedName>
</protein>
<keyword evidence="4" id="KW-0808">Transferase</keyword>
<proteinExistence type="predicted"/>
<dbReference type="PANTHER" id="PTHR45919:SF1">
    <property type="entry name" value="GDP-MAN:MAN(3)GLCNAC(2)-PP-DOL ALPHA-1,2-MANNOSYLTRANSFERASE"/>
    <property type="match status" value="1"/>
</dbReference>
<evidence type="ECO:0000313" key="6">
    <source>
        <dbReference type="Proteomes" id="UP001060771"/>
    </source>
</evidence>
<feature type="domain" description="Glycosyltransferase subfamily 4-like N-terminal" evidence="2">
    <location>
        <begin position="13"/>
        <end position="156"/>
    </location>
</feature>
<dbReference type="EMBL" id="BMNM01000001">
    <property type="protein sequence ID" value="GGI71642.1"/>
    <property type="molecule type" value="Genomic_DNA"/>
</dbReference>
<dbReference type="PANTHER" id="PTHR45919">
    <property type="entry name" value="GDP-MAN:MAN(3)GLCNAC(2)-PP-DOL ALPHA-1,2-MANNOSYLTRANSFERASE"/>
    <property type="match status" value="1"/>
</dbReference>
<dbReference type="CDD" id="cd03801">
    <property type="entry name" value="GT4_PimA-like"/>
    <property type="match status" value="1"/>
</dbReference>
<reference evidence="4" key="2">
    <citation type="submission" date="2020-09" db="EMBL/GenBank/DDBJ databases">
        <authorList>
            <person name="Sun Q."/>
            <person name="Ohkuma M."/>
        </authorList>
    </citation>
    <scope>NUCLEOTIDE SEQUENCE</scope>
    <source>
        <strain evidence="4">JCM 11219</strain>
    </source>
</reference>
<dbReference type="OrthoDB" id="132546at2157"/>
<evidence type="ECO:0000313" key="5">
    <source>
        <dbReference type="Proteomes" id="UP000657075"/>
    </source>
</evidence>
<evidence type="ECO:0000259" key="1">
    <source>
        <dbReference type="Pfam" id="PF00534"/>
    </source>
</evidence>
<gene>
    <name evidence="4" type="ORF">GCM10007112_05530</name>
    <name evidence="3" type="ORF">Vsou_07400</name>
</gene>
<organism evidence="4 5">
    <name type="scientific">Vulcanisaeta souniana JCM 11219</name>
    <dbReference type="NCBI Taxonomy" id="1293586"/>
    <lineage>
        <taxon>Archaea</taxon>
        <taxon>Thermoproteota</taxon>
        <taxon>Thermoprotei</taxon>
        <taxon>Thermoproteales</taxon>
        <taxon>Thermoproteaceae</taxon>
        <taxon>Vulcanisaeta</taxon>
    </lineage>
</organism>
<evidence type="ECO:0000313" key="3">
    <source>
        <dbReference type="EMBL" id="BDR91647.1"/>
    </source>
</evidence>
<dbReference type="InterPro" id="IPR001296">
    <property type="entry name" value="Glyco_trans_1"/>
</dbReference>
<dbReference type="Proteomes" id="UP001060771">
    <property type="component" value="Chromosome"/>
</dbReference>
<reference evidence="4" key="1">
    <citation type="journal article" date="2014" name="Int. J. Syst. Evol. Microbiol.">
        <title>Complete genome sequence of Corynebacterium casei LMG S-19264T (=DSM 44701T), isolated from a smear-ripened cheese.</title>
        <authorList>
            <consortium name="US DOE Joint Genome Institute (JGI-PGF)"/>
            <person name="Walter F."/>
            <person name="Albersmeier A."/>
            <person name="Kalinowski J."/>
            <person name="Ruckert C."/>
        </authorList>
    </citation>
    <scope>NUCLEOTIDE SEQUENCE</scope>
    <source>
        <strain evidence="4">JCM 11219</strain>
    </source>
</reference>
<name>A0A830DZC8_9CREN</name>
<dbReference type="Proteomes" id="UP000657075">
    <property type="component" value="Unassembled WGS sequence"/>
</dbReference>